<proteinExistence type="predicted"/>
<dbReference type="Proteomes" id="UP000053676">
    <property type="component" value="Unassembled WGS sequence"/>
</dbReference>
<reference evidence="2" key="1">
    <citation type="journal article" date="2014" name="Nat. Genet.">
        <title>Genome of the human hookworm Necator americanus.</title>
        <authorList>
            <person name="Tang Y.T."/>
            <person name="Gao X."/>
            <person name="Rosa B.A."/>
            <person name="Abubucker S."/>
            <person name="Hallsworth-Pepin K."/>
            <person name="Martin J."/>
            <person name="Tyagi R."/>
            <person name="Heizer E."/>
            <person name="Zhang X."/>
            <person name="Bhonagiri-Palsikar V."/>
            <person name="Minx P."/>
            <person name="Warren W.C."/>
            <person name="Wang Q."/>
            <person name="Zhan B."/>
            <person name="Hotez P.J."/>
            <person name="Sternberg P.W."/>
            <person name="Dougall A."/>
            <person name="Gaze S.T."/>
            <person name="Mulvenna J."/>
            <person name="Sotillo J."/>
            <person name="Ranganathan S."/>
            <person name="Rabelo E.M."/>
            <person name="Wilson R.K."/>
            <person name="Felgner P.L."/>
            <person name="Bethony J."/>
            <person name="Hawdon J.M."/>
            <person name="Gasser R.B."/>
            <person name="Loukas A."/>
            <person name="Mitreva M."/>
        </authorList>
    </citation>
    <scope>NUCLEOTIDE SEQUENCE [LARGE SCALE GENOMIC DNA]</scope>
</reference>
<evidence type="ECO:0000313" key="1">
    <source>
        <dbReference type="EMBL" id="ETN79995.1"/>
    </source>
</evidence>
<organism evidence="1 2">
    <name type="scientific">Necator americanus</name>
    <name type="common">Human hookworm</name>
    <dbReference type="NCBI Taxonomy" id="51031"/>
    <lineage>
        <taxon>Eukaryota</taxon>
        <taxon>Metazoa</taxon>
        <taxon>Ecdysozoa</taxon>
        <taxon>Nematoda</taxon>
        <taxon>Chromadorea</taxon>
        <taxon>Rhabditida</taxon>
        <taxon>Rhabditina</taxon>
        <taxon>Rhabditomorpha</taxon>
        <taxon>Strongyloidea</taxon>
        <taxon>Ancylostomatidae</taxon>
        <taxon>Bunostominae</taxon>
        <taxon>Necator</taxon>
    </lineage>
</organism>
<dbReference type="KEGG" id="nai:NECAME_02473"/>
<keyword evidence="2" id="KW-1185">Reference proteome</keyword>
<dbReference type="AlphaFoldDB" id="W2TD70"/>
<accession>W2TD70</accession>
<dbReference type="EMBL" id="KI659257">
    <property type="protein sequence ID" value="ETN79995.1"/>
    <property type="molecule type" value="Genomic_DNA"/>
</dbReference>
<sequence>MEGKEPAALVENEHTVGDEQWNKFASQEQCVDFCVGKCPNHLDVHYNPLTGQPQLCDARSNSGCPLGFECVRTMALENVVILILQTLVQNTILVSKRRIW</sequence>
<gene>
    <name evidence="1" type="ORF">NECAME_02473</name>
</gene>
<protein>
    <recommendedName>
        <fullName evidence="3">Kunitz/Bovine pancreatic trypsin inhibitor domain protein</fullName>
    </recommendedName>
</protein>
<name>W2TD70_NECAM</name>
<evidence type="ECO:0000313" key="2">
    <source>
        <dbReference type="Proteomes" id="UP000053676"/>
    </source>
</evidence>
<dbReference type="OrthoDB" id="196393at2759"/>
<evidence type="ECO:0008006" key="3">
    <source>
        <dbReference type="Google" id="ProtNLM"/>
    </source>
</evidence>